<reference evidence="1" key="1">
    <citation type="submission" date="2018-11" db="EMBL/GenBank/DDBJ databases">
        <authorList>
            <consortium name="Genoscope - CEA"/>
            <person name="William W."/>
        </authorList>
    </citation>
    <scope>NUCLEOTIDE SEQUENCE</scope>
</reference>
<proteinExistence type="predicted"/>
<sequence length="65" mass="7605">MMYLVFHTHTMLDSLRQMKCLKSAAPCRQITCSRTWTNPSLLQLIRTFLSFIAVRINQDVSLNFL</sequence>
<dbReference type="AlphaFoldDB" id="A0A3P5YY99"/>
<name>A0A3P5YY99_BRACM</name>
<protein>
    <submittedName>
        <fullName evidence="1">Uncharacterized protein</fullName>
    </submittedName>
</protein>
<accession>A0A3P5YY99</accession>
<evidence type="ECO:0000313" key="1">
    <source>
        <dbReference type="EMBL" id="VDC65940.1"/>
    </source>
</evidence>
<gene>
    <name evidence="1" type="ORF">BRAA06T24480Z</name>
</gene>
<dbReference type="EMBL" id="LR031569">
    <property type="protein sequence ID" value="VDC65940.1"/>
    <property type="molecule type" value="Genomic_DNA"/>
</dbReference>
<organism evidence="1">
    <name type="scientific">Brassica campestris</name>
    <name type="common">Field mustard</name>
    <dbReference type="NCBI Taxonomy" id="3711"/>
    <lineage>
        <taxon>Eukaryota</taxon>
        <taxon>Viridiplantae</taxon>
        <taxon>Streptophyta</taxon>
        <taxon>Embryophyta</taxon>
        <taxon>Tracheophyta</taxon>
        <taxon>Spermatophyta</taxon>
        <taxon>Magnoliopsida</taxon>
        <taxon>eudicotyledons</taxon>
        <taxon>Gunneridae</taxon>
        <taxon>Pentapetalae</taxon>
        <taxon>rosids</taxon>
        <taxon>malvids</taxon>
        <taxon>Brassicales</taxon>
        <taxon>Brassicaceae</taxon>
        <taxon>Brassiceae</taxon>
        <taxon>Brassica</taxon>
    </lineage>
</organism>